<evidence type="ECO:0000313" key="1">
    <source>
        <dbReference type="EMBL" id="VVE71626.1"/>
    </source>
</evidence>
<reference evidence="1 2" key="1">
    <citation type="submission" date="2019-08" db="EMBL/GenBank/DDBJ databases">
        <authorList>
            <person name="Peeters C."/>
        </authorList>
    </citation>
    <scope>NUCLEOTIDE SEQUENCE [LARGE SCALE GENOMIC DNA]</scope>
    <source>
        <strain evidence="1 2">LMG 31118</strain>
    </source>
</reference>
<dbReference type="AlphaFoldDB" id="A0A5E5AEU7"/>
<evidence type="ECO:0000313" key="2">
    <source>
        <dbReference type="Proteomes" id="UP000414136"/>
    </source>
</evidence>
<accession>A0A5E5AEU7</accession>
<dbReference type="RefSeq" id="WP_150626727.1">
    <property type="nucleotide sequence ID" value="NZ_CABPSQ010000008.1"/>
</dbReference>
<gene>
    <name evidence="1" type="ORF">PCA31118_03927</name>
</gene>
<protein>
    <submittedName>
        <fullName evidence="1">Uncharacterized protein</fullName>
    </submittedName>
</protein>
<dbReference type="OrthoDB" id="9875755at2"/>
<proteinExistence type="predicted"/>
<keyword evidence="2" id="KW-1185">Reference proteome</keyword>
<organism evidence="1 2">
    <name type="scientific">Pandoraea captiosa</name>
    <dbReference type="NCBI Taxonomy" id="2508302"/>
    <lineage>
        <taxon>Bacteria</taxon>
        <taxon>Pseudomonadati</taxon>
        <taxon>Pseudomonadota</taxon>
        <taxon>Betaproteobacteria</taxon>
        <taxon>Burkholderiales</taxon>
        <taxon>Burkholderiaceae</taxon>
        <taxon>Pandoraea</taxon>
    </lineage>
</organism>
<sequence>MLSNNFAHNGDAIASHLQAVPAGTDAQVGAVECATRGRKRRFTKLRASELVGLPGATSAVTKPVERDVAFIQFAVPVTNSVGTAAESLEIVEFSSGLNEQGRTLQIGSVCKVGFGEGTADVVLKLDAPVDPTNHGSAVADAFGKLNDFLTSAQVLRADRSGRRATWRAKINGTTIADGRY</sequence>
<dbReference type="EMBL" id="CABPSQ010000008">
    <property type="protein sequence ID" value="VVE71626.1"/>
    <property type="molecule type" value="Genomic_DNA"/>
</dbReference>
<name>A0A5E5AEU7_9BURK</name>
<dbReference type="Proteomes" id="UP000414136">
    <property type="component" value="Unassembled WGS sequence"/>
</dbReference>